<evidence type="ECO:0000313" key="13">
    <source>
        <dbReference type="Proteomes" id="UP001324634"/>
    </source>
</evidence>
<evidence type="ECO:0000259" key="11">
    <source>
        <dbReference type="Pfam" id="PF04963"/>
    </source>
</evidence>
<dbReference type="GO" id="GO:0016779">
    <property type="term" value="F:nucleotidyltransferase activity"/>
    <property type="evidence" value="ECO:0007669"/>
    <property type="project" value="UniProtKB-KW"/>
</dbReference>
<dbReference type="PRINTS" id="PR00045">
    <property type="entry name" value="SIGMA54FCT"/>
</dbReference>
<evidence type="ECO:0000256" key="8">
    <source>
        <dbReference type="ARBA" id="ARBA00023163"/>
    </source>
</evidence>
<proteinExistence type="inferred from homology"/>
<evidence type="ECO:0000256" key="5">
    <source>
        <dbReference type="ARBA" id="ARBA00023015"/>
    </source>
</evidence>
<dbReference type="InterPro" id="IPR000394">
    <property type="entry name" value="RNA_pol_sigma_54"/>
</dbReference>
<keyword evidence="3" id="KW-0808">Transferase</keyword>
<dbReference type="Pfam" id="PF04963">
    <property type="entry name" value="Sigma54_CBD"/>
    <property type="match status" value="1"/>
</dbReference>
<evidence type="ECO:0000256" key="1">
    <source>
        <dbReference type="ARBA" id="ARBA00008798"/>
    </source>
</evidence>
<dbReference type="Gene3D" id="1.10.10.1330">
    <property type="entry name" value="RNA polymerase sigma-54 factor, core-binding domain"/>
    <property type="match status" value="1"/>
</dbReference>
<dbReference type="AlphaFoldDB" id="A0AAX4HMV0"/>
<evidence type="ECO:0000256" key="7">
    <source>
        <dbReference type="ARBA" id="ARBA00023125"/>
    </source>
</evidence>
<dbReference type="GO" id="GO:0006352">
    <property type="term" value="P:DNA-templated transcription initiation"/>
    <property type="evidence" value="ECO:0007669"/>
    <property type="project" value="InterPro"/>
</dbReference>
<keyword evidence="13" id="KW-1185">Reference proteome</keyword>
<dbReference type="GO" id="GO:0000428">
    <property type="term" value="C:DNA-directed RNA polymerase complex"/>
    <property type="evidence" value="ECO:0007669"/>
    <property type="project" value="UniProtKB-KW"/>
</dbReference>
<evidence type="ECO:0000256" key="6">
    <source>
        <dbReference type="ARBA" id="ARBA00023082"/>
    </source>
</evidence>
<dbReference type="PANTHER" id="PTHR32248:SF4">
    <property type="entry name" value="RNA POLYMERASE SIGMA-54 FACTOR"/>
    <property type="match status" value="1"/>
</dbReference>
<reference evidence="12 13" key="1">
    <citation type="submission" date="2023-11" db="EMBL/GenBank/DDBJ databases">
        <title>Peredibacter starrii A3.12.</title>
        <authorList>
            <person name="Mitchell R.J."/>
        </authorList>
    </citation>
    <scope>NUCLEOTIDE SEQUENCE [LARGE SCALE GENOMIC DNA]</scope>
    <source>
        <strain evidence="12 13">A3.12</strain>
    </source>
</reference>
<dbReference type="EMBL" id="CP139487">
    <property type="protein sequence ID" value="WPU64633.1"/>
    <property type="molecule type" value="Genomic_DNA"/>
</dbReference>
<sequence length="484" mass="54333">MAIKMHQGLKQTQSLMITPQLQQAIKLLTLTHLEMTTLISQEMVENPMLEEVDGEMDAGPAEDTREEMETQEATAENFSGPELIEGSKDTFDWESYSESFNSSSSSSPNMKEATSPDDLPSYENMVSKGQSLQEHLEWQLRMESLDTDYLNFCLDLIGNIDDDGYLEVPFDEIVARSNITDRDEALGMLGLVQHLDPVGCGAQNLEECLGIQARMLEERSPLVELIIERNLKDLEKKDYAKIAKDFGVSKDKVKDAELIIMGLNPKPGRLISSEETQYVVPDIFVAEVGGEFVVQVNDEGVPRLRISNLYKSLIKSGQSDAEAKEFVQDKLRAAMWLIKSIENRQKTIYKVANSIVRTQQEFFKKGPAFLKPMILKDIANEIGMHESTVSRVTTNKFMHTPIGTFELKYFFNAGIGGKNGGIDIAGESLKLKIKEMIGNEDPKRPLSDQKISELLSTKDIVVARRTVAKYREMMGIAPSSKRKK</sequence>
<dbReference type="PROSITE" id="PS00718">
    <property type="entry name" value="SIGMA54_2"/>
    <property type="match status" value="1"/>
</dbReference>
<feature type="domain" description="RNA polymerase sigma factor 54 DNA-binding" evidence="10">
    <location>
        <begin position="325"/>
        <end position="484"/>
    </location>
</feature>
<protein>
    <submittedName>
        <fullName evidence="12">RNA polymerase factor sigma-54</fullName>
    </submittedName>
</protein>
<dbReference type="KEGG" id="psti:SOO65_18220"/>
<dbReference type="Gene3D" id="1.10.10.60">
    <property type="entry name" value="Homeodomain-like"/>
    <property type="match status" value="1"/>
</dbReference>
<dbReference type="PROSITE" id="PS50044">
    <property type="entry name" value="SIGMA54_3"/>
    <property type="match status" value="1"/>
</dbReference>
<keyword evidence="2" id="KW-0240">DNA-directed RNA polymerase</keyword>
<dbReference type="NCBIfam" id="TIGR02395">
    <property type="entry name" value="rpoN_sigma"/>
    <property type="match status" value="1"/>
</dbReference>
<keyword evidence="6" id="KW-0731">Sigma factor</keyword>
<name>A0AAX4HMV0_9BACT</name>
<dbReference type="InterPro" id="IPR038709">
    <property type="entry name" value="RpoN_core-bd_sf"/>
</dbReference>
<feature type="region of interest" description="Disordered" evidence="9">
    <location>
        <begin position="55"/>
        <end position="118"/>
    </location>
</feature>
<keyword evidence="7" id="KW-0238">DNA-binding</keyword>
<accession>A0AAX4HMV0</accession>
<gene>
    <name evidence="12" type="primary">rpoN</name>
    <name evidence="12" type="ORF">SOO65_18220</name>
</gene>
<evidence type="ECO:0000256" key="3">
    <source>
        <dbReference type="ARBA" id="ARBA00022679"/>
    </source>
</evidence>
<feature type="domain" description="RNA polymerase sigma factor 54 core-binding" evidence="11">
    <location>
        <begin position="122"/>
        <end position="310"/>
    </location>
</feature>
<dbReference type="RefSeq" id="WP_321393782.1">
    <property type="nucleotide sequence ID" value="NZ_CP139487.1"/>
</dbReference>
<keyword evidence="4" id="KW-0548">Nucleotidyltransferase</keyword>
<dbReference type="Pfam" id="PF00309">
    <property type="entry name" value="Sigma54_AID"/>
    <property type="match status" value="1"/>
</dbReference>
<evidence type="ECO:0000256" key="4">
    <source>
        <dbReference type="ARBA" id="ARBA00022695"/>
    </source>
</evidence>
<dbReference type="InterPro" id="IPR007046">
    <property type="entry name" value="RNA_pol_sigma_54_core-bd"/>
</dbReference>
<dbReference type="PANTHER" id="PTHR32248">
    <property type="entry name" value="RNA POLYMERASE SIGMA-54 FACTOR"/>
    <property type="match status" value="1"/>
</dbReference>
<dbReference type="GO" id="GO:0003677">
    <property type="term" value="F:DNA binding"/>
    <property type="evidence" value="ECO:0007669"/>
    <property type="project" value="UniProtKB-KW"/>
</dbReference>
<dbReference type="Proteomes" id="UP001324634">
    <property type="component" value="Chromosome"/>
</dbReference>
<evidence type="ECO:0000259" key="10">
    <source>
        <dbReference type="Pfam" id="PF04552"/>
    </source>
</evidence>
<evidence type="ECO:0000256" key="2">
    <source>
        <dbReference type="ARBA" id="ARBA00022478"/>
    </source>
</evidence>
<evidence type="ECO:0000256" key="9">
    <source>
        <dbReference type="SAM" id="MobiDB-lite"/>
    </source>
</evidence>
<dbReference type="GO" id="GO:0001216">
    <property type="term" value="F:DNA-binding transcription activator activity"/>
    <property type="evidence" value="ECO:0007669"/>
    <property type="project" value="InterPro"/>
</dbReference>
<feature type="compositionally biased region" description="Low complexity" evidence="9">
    <location>
        <begin position="96"/>
        <end position="107"/>
    </location>
</feature>
<dbReference type="PIRSF" id="PIRSF000774">
    <property type="entry name" value="RpoN"/>
    <property type="match status" value="1"/>
</dbReference>
<dbReference type="PROSITE" id="PS00717">
    <property type="entry name" value="SIGMA54_1"/>
    <property type="match status" value="1"/>
</dbReference>
<dbReference type="Pfam" id="PF04552">
    <property type="entry name" value="Sigma54_DBD"/>
    <property type="match status" value="1"/>
</dbReference>
<dbReference type="InterPro" id="IPR007634">
    <property type="entry name" value="RNA_pol_sigma_54_DNA-bd"/>
</dbReference>
<keyword evidence="5" id="KW-0805">Transcription regulation</keyword>
<organism evidence="12 13">
    <name type="scientific">Peredibacter starrii</name>
    <dbReference type="NCBI Taxonomy" id="28202"/>
    <lineage>
        <taxon>Bacteria</taxon>
        <taxon>Pseudomonadati</taxon>
        <taxon>Bdellovibrionota</taxon>
        <taxon>Bacteriovoracia</taxon>
        <taxon>Bacteriovoracales</taxon>
        <taxon>Bacteriovoracaceae</taxon>
        <taxon>Peredibacter</taxon>
    </lineage>
</organism>
<dbReference type="GO" id="GO:0016987">
    <property type="term" value="F:sigma factor activity"/>
    <property type="evidence" value="ECO:0007669"/>
    <property type="project" value="UniProtKB-KW"/>
</dbReference>
<keyword evidence="8" id="KW-0804">Transcription</keyword>
<evidence type="ECO:0000313" key="12">
    <source>
        <dbReference type="EMBL" id="WPU64633.1"/>
    </source>
</evidence>
<comment type="similarity">
    <text evidence="1">Belongs to the sigma-54 factor family.</text>
</comment>